<dbReference type="EC" id="2.7.13.3" evidence="2"/>
<dbReference type="GO" id="GO:0005524">
    <property type="term" value="F:ATP binding"/>
    <property type="evidence" value="ECO:0007669"/>
    <property type="project" value="UniProtKB-KW"/>
</dbReference>
<evidence type="ECO:0000313" key="11">
    <source>
        <dbReference type="EMBL" id="QHC54354.1"/>
    </source>
</evidence>
<dbReference type="AlphaFoldDB" id="A0AAE6RGY3"/>
<comment type="catalytic activity">
    <reaction evidence="1">
        <text>ATP + protein L-histidine = ADP + protein N-phospho-L-histidine.</text>
        <dbReference type="EC" id="2.7.13.3"/>
    </reaction>
</comment>
<organism evidence="11 12">
    <name type="scientific">Rathayibacter tanaceti</name>
    <dbReference type="NCBI Taxonomy" id="1671680"/>
    <lineage>
        <taxon>Bacteria</taxon>
        <taxon>Bacillati</taxon>
        <taxon>Actinomycetota</taxon>
        <taxon>Actinomycetes</taxon>
        <taxon>Micrococcales</taxon>
        <taxon>Microbacteriaceae</taxon>
        <taxon>Rathayibacter</taxon>
    </lineage>
</organism>
<keyword evidence="6" id="KW-0418">Kinase</keyword>
<dbReference type="InterPro" id="IPR036890">
    <property type="entry name" value="HATPase_C_sf"/>
</dbReference>
<keyword evidence="3" id="KW-0597">Phosphoprotein</keyword>
<keyword evidence="7" id="KW-0067">ATP-binding</keyword>
<evidence type="ECO:0000256" key="1">
    <source>
        <dbReference type="ARBA" id="ARBA00000085"/>
    </source>
</evidence>
<dbReference type="InterPro" id="IPR050482">
    <property type="entry name" value="Sensor_HK_TwoCompSys"/>
</dbReference>
<gene>
    <name evidence="11" type="ORF">GSU10_00860</name>
</gene>
<dbReference type="EMBL" id="CP047186">
    <property type="protein sequence ID" value="QHC54354.1"/>
    <property type="molecule type" value="Genomic_DNA"/>
</dbReference>
<evidence type="ECO:0000256" key="7">
    <source>
        <dbReference type="ARBA" id="ARBA00022840"/>
    </source>
</evidence>
<dbReference type="CDD" id="cd16917">
    <property type="entry name" value="HATPase_UhpB-NarQ-NarX-like"/>
    <property type="match status" value="1"/>
</dbReference>
<evidence type="ECO:0000256" key="2">
    <source>
        <dbReference type="ARBA" id="ARBA00012438"/>
    </source>
</evidence>
<keyword evidence="5" id="KW-0547">Nucleotide-binding</keyword>
<feature type="transmembrane region" description="Helical" evidence="9">
    <location>
        <begin position="98"/>
        <end position="117"/>
    </location>
</feature>
<dbReference type="InterPro" id="IPR011712">
    <property type="entry name" value="Sig_transdc_His_kin_sub3_dim/P"/>
</dbReference>
<dbReference type="GO" id="GO:0016020">
    <property type="term" value="C:membrane"/>
    <property type="evidence" value="ECO:0007669"/>
    <property type="project" value="InterPro"/>
</dbReference>
<sequence>MEWTVYTVGAVLLTLVDLALSPSPAARLVFVATVVLGTLALLGRVGTWTVGLLSLAGTAVVTGLAVVSGSSGSFGLGECFVLLVLVAAASRRVNGRRGWAEAALITVAVVCLPLRAFSSDAPVFVVLLIAASGCALAAGAVLRNMDGERRLALAVATQEERDGLARDLHDDFTNRVTSMILMVQATRRSLDGSPSGLDDDLARVEAAGSEALVAMRRWVSTLRASGVEQNPELGGTALSELPPLLEHWESTSTGGRARLIERIPTDVPDEVQTAVHRIVQEAVTNVSRHAPRATWLEVSVTESGGVLDVRVVSPLEAEPGSDPVPGSAGLGLLGMRERTRILGGSFEAGPDGATWAIRAAIPLDVGR</sequence>
<evidence type="ECO:0000256" key="4">
    <source>
        <dbReference type="ARBA" id="ARBA00022679"/>
    </source>
</evidence>
<protein>
    <recommendedName>
        <fullName evidence="2">histidine kinase</fullName>
        <ecNumber evidence="2">2.7.13.3</ecNumber>
    </recommendedName>
</protein>
<dbReference type="Gene3D" id="1.20.5.1930">
    <property type="match status" value="1"/>
</dbReference>
<evidence type="ECO:0000259" key="10">
    <source>
        <dbReference type="Pfam" id="PF07730"/>
    </source>
</evidence>
<evidence type="ECO:0000256" key="8">
    <source>
        <dbReference type="ARBA" id="ARBA00023012"/>
    </source>
</evidence>
<keyword evidence="9" id="KW-1133">Transmembrane helix</keyword>
<dbReference type="GO" id="GO:0046983">
    <property type="term" value="F:protein dimerization activity"/>
    <property type="evidence" value="ECO:0007669"/>
    <property type="project" value="InterPro"/>
</dbReference>
<reference evidence="12" key="1">
    <citation type="submission" date="2019-12" db="EMBL/GenBank/DDBJ databases">
        <title>Complete and draft genome sequences of new strains and members of some known species of the genus Rathayibacter isolated from plants.</title>
        <authorList>
            <person name="Tarlachkov S.V."/>
            <person name="Starodumova I.P."/>
            <person name="Dorofeeva L.V."/>
            <person name="Prisyazhnaya N.V."/>
            <person name="Leyn S."/>
            <person name="Zlamal J."/>
            <person name="Elan M."/>
            <person name="Osterman A.L."/>
            <person name="Nadler S."/>
            <person name="Subbotin S.A."/>
            <person name="Evtushenko L.I."/>
        </authorList>
    </citation>
    <scope>NUCLEOTIDE SEQUENCE [LARGE SCALE GENOMIC DNA]</scope>
    <source>
        <strain evidence="12">VKM Ac-2761</strain>
    </source>
</reference>
<evidence type="ECO:0000256" key="9">
    <source>
        <dbReference type="SAM" id="Phobius"/>
    </source>
</evidence>
<feature type="transmembrane region" description="Helical" evidence="9">
    <location>
        <begin position="74"/>
        <end position="91"/>
    </location>
</feature>
<keyword evidence="8" id="KW-0902">Two-component regulatory system</keyword>
<evidence type="ECO:0000313" key="12">
    <source>
        <dbReference type="Proteomes" id="UP000465031"/>
    </source>
</evidence>
<keyword evidence="9" id="KW-0472">Membrane</keyword>
<evidence type="ECO:0000256" key="3">
    <source>
        <dbReference type="ARBA" id="ARBA00022553"/>
    </source>
</evidence>
<accession>A0AAE6RGY3</accession>
<evidence type="ECO:0000256" key="5">
    <source>
        <dbReference type="ARBA" id="ARBA00022741"/>
    </source>
</evidence>
<dbReference type="GO" id="GO:0000155">
    <property type="term" value="F:phosphorelay sensor kinase activity"/>
    <property type="evidence" value="ECO:0007669"/>
    <property type="project" value="InterPro"/>
</dbReference>
<keyword evidence="4" id="KW-0808">Transferase</keyword>
<feature type="transmembrane region" description="Helical" evidence="9">
    <location>
        <begin position="123"/>
        <end position="142"/>
    </location>
</feature>
<name>A0AAE6RGY3_9MICO</name>
<dbReference type="Proteomes" id="UP000465031">
    <property type="component" value="Chromosome"/>
</dbReference>
<keyword evidence="9" id="KW-0812">Transmembrane</keyword>
<dbReference type="PANTHER" id="PTHR24421">
    <property type="entry name" value="NITRATE/NITRITE SENSOR PROTEIN NARX-RELATED"/>
    <property type="match status" value="1"/>
</dbReference>
<dbReference type="Pfam" id="PF07730">
    <property type="entry name" value="HisKA_3"/>
    <property type="match status" value="1"/>
</dbReference>
<dbReference type="PANTHER" id="PTHR24421:SF10">
    <property type="entry name" value="NITRATE_NITRITE SENSOR PROTEIN NARQ"/>
    <property type="match status" value="1"/>
</dbReference>
<dbReference type="RefSeq" id="WP_132504688.1">
    <property type="nucleotide sequence ID" value="NZ_CP047186.1"/>
</dbReference>
<feature type="transmembrane region" description="Helical" evidence="9">
    <location>
        <begin position="25"/>
        <end position="43"/>
    </location>
</feature>
<feature type="domain" description="Signal transduction histidine kinase subgroup 3 dimerisation and phosphoacceptor" evidence="10">
    <location>
        <begin position="160"/>
        <end position="225"/>
    </location>
</feature>
<dbReference type="Gene3D" id="3.30.565.10">
    <property type="entry name" value="Histidine kinase-like ATPase, C-terminal domain"/>
    <property type="match status" value="1"/>
</dbReference>
<dbReference type="SUPFAM" id="SSF55874">
    <property type="entry name" value="ATPase domain of HSP90 chaperone/DNA topoisomerase II/histidine kinase"/>
    <property type="match status" value="1"/>
</dbReference>
<dbReference type="KEGG" id="rte:GSU10_00860"/>
<evidence type="ECO:0000256" key="6">
    <source>
        <dbReference type="ARBA" id="ARBA00022777"/>
    </source>
</evidence>
<proteinExistence type="predicted"/>